<dbReference type="EMBL" id="BAAANK010000006">
    <property type="protein sequence ID" value="GAA1838455.1"/>
    <property type="molecule type" value="Genomic_DNA"/>
</dbReference>
<dbReference type="InterPro" id="IPR052710">
    <property type="entry name" value="CAAX_protease"/>
</dbReference>
<sequence>MAPSQHAPRSGGLSTTDTPPFGVFDAANQRWGVADAAIGVLLATACSLGWAWLTRTVVIDEWLQVLGAFLAVWVPLLLVLWIADAARGRRSHWRDFGLRITWLDLLWGAGVGLMVRGAVTLIELGATGRTSLDGGVLALPTGFTFWFGVILAPVVLGPIIEETFYRGLVLRAVARATARAGGTKRVAASVAVIVSALVFALAHLVGGGVMSPAVATVTFVGTLLLGLATGVLAATTGRLGGAIVAHVVFNGTLVAAVLAG</sequence>
<proteinExistence type="predicted"/>
<keyword evidence="1" id="KW-1133">Transmembrane helix</keyword>
<evidence type="ECO:0000259" key="2">
    <source>
        <dbReference type="Pfam" id="PF02517"/>
    </source>
</evidence>
<feature type="transmembrane region" description="Helical" evidence="1">
    <location>
        <begin position="105"/>
        <end position="125"/>
    </location>
</feature>
<keyword evidence="1" id="KW-0472">Membrane</keyword>
<dbReference type="InterPro" id="IPR003675">
    <property type="entry name" value="Rce1/LyrA-like_dom"/>
</dbReference>
<feature type="transmembrane region" description="Helical" evidence="1">
    <location>
        <begin position="212"/>
        <end position="232"/>
    </location>
</feature>
<reference evidence="3 4" key="1">
    <citation type="journal article" date="2019" name="Int. J. Syst. Evol. Microbiol.">
        <title>The Global Catalogue of Microorganisms (GCM) 10K type strain sequencing project: providing services to taxonomists for standard genome sequencing and annotation.</title>
        <authorList>
            <consortium name="The Broad Institute Genomics Platform"/>
            <consortium name="The Broad Institute Genome Sequencing Center for Infectious Disease"/>
            <person name="Wu L."/>
            <person name="Ma J."/>
        </authorList>
    </citation>
    <scope>NUCLEOTIDE SEQUENCE [LARGE SCALE GENOMIC DNA]</scope>
    <source>
        <strain evidence="3 4">JCM 14323</strain>
    </source>
</reference>
<accession>A0ABN2MTR1</accession>
<dbReference type="RefSeq" id="WP_157427439.1">
    <property type="nucleotide sequence ID" value="NZ_BAAANK010000006.1"/>
</dbReference>
<dbReference type="Proteomes" id="UP001501746">
    <property type="component" value="Unassembled WGS sequence"/>
</dbReference>
<feature type="domain" description="CAAX prenyl protease 2/Lysostaphin resistance protein A-like" evidence="2">
    <location>
        <begin position="146"/>
        <end position="251"/>
    </location>
</feature>
<organism evidence="3 4">
    <name type="scientific">Agromyces salentinus</name>
    <dbReference type="NCBI Taxonomy" id="269421"/>
    <lineage>
        <taxon>Bacteria</taxon>
        <taxon>Bacillati</taxon>
        <taxon>Actinomycetota</taxon>
        <taxon>Actinomycetes</taxon>
        <taxon>Micrococcales</taxon>
        <taxon>Microbacteriaceae</taxon>
        <taxon>Agromyces</taxon>
    </lineage>
</organism>
<name>A0ABN2MTR1_9MICO</name>
<dbReference type="PANTHER" id="PTHR36435">
    <property type="entry name" value="SLR1288 PROTEIN"/>
    <property type="match status" value="1"/>
</dbReference>
<feature type="transmembrane region" description="Helical" evidence="1">
    <location>
        <begin position="65"/>
        <end position="84"/>
    </location>
</feature>
<evidence type="ECO:0000313" key="4">
    <source>
        <dbReference type="Proteomes" id="UP001501746"/>
    </source>
</evidence>
<protein>
    <recommendedName>
        <fullName evidence="2">CAAX prenyl protease 2/Lysostaphin resistance protein A-like domain-containing protein</fullName>
    </recommendedName>
</protein>
<keyword evidence="1" id="KW-0812">Transmembrane</keyword>
<dbReference type="Pfam" id="PF02517">
    <property type="entry name" value="Rce1-like"/>
    <property type="match status" value="1"/>
</dbReference>
<comment type="caution">
    <text evidence="3">The sequence shown here is derived from an EMBL/GenBank/DDBJ whole genome shotgun (WGS) entry which is preliminary data.</text>
</comment>
<evidence type="ECO:0000256" key="1">
    <source>
        <dbReference type="SAM" id="Phobius"/>
    </source>
</evidence>
<feature type="transmembrane region" description="Helical" evidence="1">
    <location>
        <begin position="145"/>
        <end position="165"/>
    </location>
</feature>
<keyword evidence="4" id="KW-1185">Reference proteome</keyword>
<feature type="transmembrane region" description="Helical" evidence="1">
    <location>
        <begin position="186"/>
        <end position="206"/>
    </location>
</feature>
<feature type="transmembrane region" description="Helical" evidence="1">
    <location>
        <begin position="33"/>
        <end position="53"/>
    </location>
</feature>
<evidence type="ECO:0000313" key="3">
    <source>
        <dbReference type="EMBL" id="GAA1838455.1"/>
    </source>
</evidence>
<gene>
    <name evidence="3" type="ORF">GCM10009750_25140</name>
</gene>
<dbReference type="PANTHER" id="PTHR36435:SF1">
    <property type="entry name" value="CAAX AMINO TERMINAL PROTEASE FAMILY PROTEIN"/>
    <property type="match status" value="1"/>
</dbReference>
<feature type="transmembrane region" description="Helical" evidence="1">
    <location>
        <begin position="239"/>
        <end position="259"/>
    </location>
</feature>